<name>A0A8X6K1X1_TRICU</name>
<dbReference type="AlphaFoldDB" id="A0A8X6K1X1"/>
<keyword evidence="1" id="KW-1133">Transmembrane helix</keyword>
<keyword evidence="1" id="KW-0812">Transmembrane</keyword>
<keyword evidence="3" id="KW-1185">Reference proteome</keyword>
<comment type="caution">
    <text evidence="2">The sequence shown here is derived from an EMBL/GenBank/DDBJ whole genome shotgun (WGS) entry which is preliminary data.</text>
</comment>
<sequence>MKTVTLAQIYKDLVIKISDIVEQNGGAMTWAKVPDTKNIFIEIKIDTLGQGKIQFSKLTQENQAVTFLGLAIAVGIAVGACCLVAAAIIYYCNRPSNSLGIARSKGFWNHEQPTL</sequence>
<proteinExistence type="predicted"/>
<accession>A0A8X6K1X1</accession>
<organism evidence="2 3">
    <name type="scientific">Trichonephila clavata</name>
    <name type="common">Joro spider</name>
    <name type="synonym">Nephila clavata</name>
    <dbReference type="NCBI Taxonomy" id="2740835"/>
    <lineage>
        <taxon>Eukaryota</taxon>
        <taxon>Metazoa</taxon>
        <taxon>Ecdysozoa</taxon>
        <taxon>Arthropoda</taxon>
        <taxon>Chelicerata</taxon>
        <taxon>Arachnida</taxon>
        <taxon>Araneae</taxon>
        <taxon>Araneomorphae</taxon>
        <taxon>Entelegynae</taxon>
        <taxon>Araneoidea</taxon>
        <taxon>Nephilidae</taxon>
        <taxon>Trichonephila</taxon>
    </lineage>
</organism>
<feature type="transmembrane region" description="Helical" evidence="1">
    <location>
        <begin position="64"/>
        <end position="91"/>
    </location>
</feature>
<evidence type="ECO:0000313" key="3">
    <source>
        <dbReference type="Proteomes" id="UP000887116"/>
    </source>
</evidence>
<reference evidence="2" key="1">
    <citation type="submission" date="2020-07" db="EMBL/GenBank/DDBJ databases">
        <title>Multicomponent nature underlies the extraordinary mechanical properties of spider dragline silk.</title>
        <authorList>
            <person name="Kono N."/>
            <person name="Nakamura H."/>
            <person name="Mori M."/>
            <person name="Yoshida Y."/>
            <person name="Ohtoshi R."/>
            <person name="Malay A.D."/>
            <person name="Moran D.A.P."/>
            <person name="Tomita M."/>
            <person name="Numata K."/>
            <person name="Arakawa K."/>
        </authorList>
    </citation>
    <scope>NUCLEOTIDE SEQUENCE</scope>
</reference>
<evidence type="ECO:0000256" key="1">
    <source>
        <dbReference type="SAM" id="Phobius"/>
    </source>
</evidence>
<protein>
    <submittedName>
        <fullName evidence="2">Uncharacterized protein</fullName>
    </submittedName>
</protein>
<dbReference type="Proteomes" id="UP000887116">
    <property type="component" value="Unassembled WGS sequence"/>
</dbReference>
<evidence type="ECO:0000313" key="2">
    <source>
        <dbReference type="EMBL" id="GFR26946.1"/>
    </source>
</evidence>
<dbReference type="EMBL" id="BMAO01008861">
    <property type="protein sequence ID" value="GFR26946.1"/>
    <property type="molecule type" value="Genomic_DNA"/>
</dbReference>
<gene>
    <name evidence="2" type="ORF">TNCT_605241</name>
</gene>
<keyword evidence="1" id="KW-0472">Membrane</keyword>